<evidence type="ECO:0000313" key="1">
    <source>
        <dbReference type="EMBL" id="DAD86695.1"/>
    </source>
</evidence>
<sequence>MAGNITAYITEYNQDDKSTDIASKYGNGWMRLNRSGNYKDTINVLPEEVKLSELAKSDIKDIKLDILNDYFGRTLITAQGNVARIIIREHPDIDQFNKKAKPKFFYSVDAATGREVKDTTNFKPGSGFVFSDNPETKIRASFVEETVGAGKDKVTYYGFNRARYKNVKKQLYPTWECKRNPGVGTMVFVSRKDNPKAYPDIVFYRIDNDQTKVDFVQLDGNTGTISNTYYSLNIESNDAFRIGVDQYIAIYQPEMSMIRARDGELVPLEISATPSGKFIPAPNDSLAELMYNDIISQHNIATRANINEYTPIGGDLPNTGNSGSIRWFHRAGRVIPTNVVVPISEVNYTPSKLGLKTAQEWQELDEANRLYDDTPIWLAELVIPLSNDLEKLQQLDDFGDRYDNEKYYYLPNPDSEFLLRIPCKPVSGPISKDLDNYFGFVPINDQYLEISNGPHLWHGPLRTSAGDISRVGSEAKQLKGKVTFQNDALGFMGVIYRGLVNNSIGARKWLEWQVNLWLTTYALRRNHNFRGGISDVNCTLSTTDGITYTANITYAVQYATRTKVISNFINLNAIKVIYHKDMAAYRDNVFKQRDAFINTVNLNNVNEVARSIPYLGGLQLSNDGNVPNQEYWMKYIIPRLKYSELYMRVAVMTDGKNLRPTYAYQDIQLHGFLHTGLSFMNKVPENNPDNRKSDTIYATFGVNGVPSQRTEYLHVSTPNYLTGNRGFYNVPLGHFRLPANLNANSIVSRYNFDARNPNATYLTQGDGFGFTGNADKNNWHRGNLHSLVNFEPAPAARLFKDKPIYTMIPWENGQVDYQYIRGYLHGTIQDNTAWLHQYENNRLFVSRNSPDRVVLGGYFPCLSGFYFDLQYNYRRDAPPPLRHGIFGLCDIAPLVRVASVSPLLPHEWKPYEGNVNELIDGVSSTMIENPLYDYTDSEAWYRKAFDQYTLVGERDRELPYKFNTKGHPISTYDYHLDAIEIADGPKGLINQFRLPNQNRQESIYAGKSNNNPRYRSILYTRKRAVKLGIGETYGTSIDPNDVSELAGVNDYIEVHNSPQSWLITAGLDILIEHAKRVKGTPKDLKPAFAKIFAKHGIPDSKWLPDWEQGPEVFFLQNDIWLEYFFASAKLIRGNLRYEENKWSSLVTGYYVERGVNIEDSPTGMYKTEIVQL</sequence>
<dbReference type="EMBL" id="BK015006">
    <property type="protein sequence ID" value="DAD86695.1"/>
    <property type="molecule type" value="Genomic_DNA"/>
</dbReference>
<organism evidence="1">
    <name type="scientific">Myoviridae sp. ct3wi9</name>
    <dbReference type="NCBI Taxonomy" id="2826610"/>
    <lineage>
        <taxon>Viruses</taxon>
        <taxon>Duplodnaviria</taxon>
        <taxon>Heunggongvirae</taxon>
        <taxon>Uroviricota</taxon>
        <taxon>Caudoviricetes</taxon>
    </lineage>
</organism>
<reference evidence="1" key="1">
    <citation type="journal article" date="2021" name="Proc. Natl. Acad. Sci. U.S.A.">
        <title>A Catalog of Tens of Thousands of Viruses from Human Metagenomes Reveals Hidden Associations with Chronic Diseases.</title>
        <authorList>
            <person name="Tisza M.J."/>
            <person name="Buck C.B."/>
        </authorList>
    </citation>
    <scope>NUCLEOTIDE SEQUENCE</scope>
    <source>
        <strain evidence="1">Ct3wi9</strain>
    </source>
</reference>
<name>A0A8S5MX75_9CAUD</name>
<protein>
    <submittedName>
        <fullName evidence="1">Uncharacterized protein</fullName>
    </submittedName>
</protein>
<proteinExistence type="predicted"/>
<accession>A0A8S5MX75</accession>